<sequence length="83" mass="9519">MSPDDLVPQQKNIESTMNQSFSRMNINSDFGTNEEKLNIIYFVPNDNPEVEGLSLSTYSSKRILNFFNSLIISCDFSTRTFIL</sequence>
<proteinExistence type="predicted"/>
<comment type="caution">
    <text evidence="1">The sequence shown here is derived from an EMBL/GenBank/DDBJ whole genome shotgun (WGS) entry which is preliminary data.</text>
</comment>
<gene>
    <name evidence="1" type="ORF">AOB46_01655</name>
</gene>
<evidence type="ECO:0000313" key="2">
    <source>
        <dbReference type="Proteomes" id="UP000037953"/>
    </source>
</evidence>
<dbReference type="PATRIC" id="fig|253.9.peg.349"/>
<protein>
    <submittedName>
        <fullName evidence="1">Uncharacterized protein</fullName>
    </submittedName>
</protein>
<dbReference type="EMBL" id="LJOD01000001">
    <property type="protein sequence ID" value="KPE52738.1"/>
    <property type="molecule type" value="Genomic_DNA"/>
</dbReference>
<dbReference type="AlphaFoldDB" id="A0A0N0ZWD7"/>
<dbReference type="Proteomes" id="UP000037953">
    <property type="component" value="Unassembled WGS sequence"/>
</dbReference>
<reference evidence="2" key="2">
    <citation type="submission" date="2015-09" db="EMBL/GenBank/DDBJ databases">
        <title>Draft genome sequence of a multidrug-resistant Chryseobacterium indologenes isolate from Malaysia.</title>
        <authorList>
            <person name="Yu C.Y."/>
            <person name="Ang G.Y."/>
            <person name="Chan K.-G."/>
        </authorList>
    </citation>
    <scope>NUCLEOTIDE SEQUENCE [LARGE SCALE GENOMIC DNA]</scope>
    <source>
        <strain evidence="2">CI_885</strain>
    </source>
</reference>
<name>A0A0N0ZWD7_CHRID</name>
<organism evidence="1 2">
    <name type="scientific">Chryseobacterium indologenes</name>
    <name type="common">Flavobacterium indologenes</name>
    <dbReference type="NCBI Taxonomy" id="253"/>
    <lineage>
        <taxon>Bacteria</taxon>
        <taxon>Pseudomonadati</taxon>
        <taxon>Bacteroidota</taxon>
        <taxon>Flavobacteriia</taxon>
        <taxon>Flavobacteriales</taxon>
        <taxon>Weeksellaceae</taxon>
        <taxon>Chryseobacterium group</taxon>
        <taxon>Chryseobacterium</taxon>
    </lineage>
</organism>
<accession>A0A0N0ZWD7</accession>
<evidence type="ECO:0000313" key="1">
    <source>
        <dbReference type="EMBL" id="KPE52738.1"/>
    </source>
</evidence>
<reference evidence="1 2" key="1">
    <citation type="journal article" date="2015" name="Genom Data">
        <title>Draft genome sequence of a multidrug-resistant Chryseobacterium indologenes isolate from Malaysia.</title>
        <authorList>
            <person name="Yu C.Y."/>
            <person name="Ang G.Y."/>
            <person name="Cheng H.J."/>
            <person name="Cheong Y.M."/>
            <person name="Yin W.F."/>
            <person name="Chan K.G."/>
        </authorList>
    </citation>
    <scope>NUCLEOTIDE SEQUENCE [LARGE SCALE GENOMIC DNA]</scope>
    <source>
        <strain evidence="1 2">CI_885</strain>
    </source>
</reference>